<name>A0A8J9WI05_BRALA</name>
<proteinExistence type="predicted"/>
<accession>A0A8J9WI05</accession>
<gene>
    <name evidence="1" type="primary">Hypp6209</name>
    <name evidence="1" type="ORF">BLAG_LOCUS4740</name>
</gene>
<dbReference type="AlphaFoldDB" id="A0A8J9WI05"/>
<reference evidence="1" key="1">
    <citation type="submission" date="2022-01" db="EMBL/GenBank/DDBJ databases">
        <authorList>
            <person name="Braso-Vives M."/>
        </authorList>
    </citation>
    <scope>NUCLEOTIDE SEQUENCE</scope>
</reference>
<evidence type="ECO:0000313" key="1">
    <source>
        <dbReference type="EMBL" id="CAH1240925.1"/>
    </source>
</evidence>
<keyword evidence="2" id="KW-1185">Reference proteome</keyword>
<protein>
    <submittedName>
        <fullName evidence="1">Hypp6209 protein</fullName>
    </submittedName>
</protein>
<evidence type="ECO:0000313" key="2">
    <source>
        <dbReference type="Proteomes" id="UP000838412"/>
    </source>
</evidence>
<sequence length="91" mass="10525">MIPDKKVKWMEDLGEATDGDEMRKHLGTFGNTRHLSYWEYGYIKLKHVFWIRWLSMGEAIEGVLRNHRDLAVYTEEKAADGDPTSSGYTSS</sequence>
<dbReference type="OrthoDB" id="10065782at2759"/>
<dbReference type="EMBL" id="OV696696">
    <property type="protein sequence ID" value="CAH1240925.1"/>
    <property type="molecule type" value="Genomic_DNA"/>
</dbReference>
<dbReference type="Proteomes" id="UP000838412">
    <property type="component" value="Chromosome 11"/>
</dbReference>
<organism evidence="1 2">
    <name type="scientific">Branchiostoma lanceolatum</name>
    <name type="common">Common lancelet</name>
    <name type="synonym">Amphioxus lanceolatum</name>
    <dbReference type="NCBI Taxonomy" id="7740"/>
    <lineage>
        <taxon>Eukaryota</taxon>
        <taxon>Metazoa</taxon>
        <taxon>Chordata</taxon>
        <taxon>Cephalochordata</taxon>
        <taxon>Leptocardii</taxon>
        <taxon>Amphioxiformes</taxon>
        <taxon>Branchiostomatidae</taxon>
        <taxon>Branchiostoma</taxon>
    </lineage>
</organism>